<dbReference type="GO" id="GO:0005737">
    <property type="term" value="C:cytoplasm"/>
    <property type="evidence" value="ECO:0007669"/>
    <property type="project" value="TreeGrafter"/>
</dbReference>
<protein>
    <recommendedName>
        <fullName evidence="2">protein-tyrosine-phosphatase</fullName>
        <ecNumber evidence="2">3.1.3.48</ecNumber>
    </recommendedName>
</protein>
<dbReference type="Pfam" id="PF00782">
    <property type="entry name" value="DSPc"/>
    <property type="match status" value="1"/>
</dbReference>
<comment type="similarity">
    <text evidence="1">Belongs to the protein-tyrosine phosphatase family. Non-receptor class dual specificity subfamily.</text>
</comment>
<dbReference type="EMBL" id="HBIN01011643">
    <property type="protein sequence ID" value="CAE0438501.1"/>
    <property type="molecule type" value="Transcribed_RNA"/>
</dbReference>
<evidence type="ECO:0000259" key="6">
    <source>
        <dbReference type="PROSITE" id="PS50056"/>
    </source>
</evidence>
<dbReference type="PANTHER" id="PTHR10159:SF519">
    <property type="entry name" value="DUAL SPECIFICITY PROTEIN PHOSPHATASE MPK3"/>
    <property type="match status" value="1"/>
</dbReference>
<dbReference type="InterPro" id="IPR000340">
    <property type="entry name" value="Dual-sp_phosphatase_cat-dom"/>
</dbReference>
<proteinExistence type="inferred from homology"/>
<name>A0A7S3LR72_9STRA</name>
<evidence type="ECO:0000256" key="3">
    <source>
        <dbReference type="ARBA" id="ARBA00022801"/>
    </source>
</evidence>
<dbReference type="PROSITE" id="PS00383">
    <property type="entry name" value="TYR_PHOSPHATASE_1"/>
    <property type="match status" value="1"/>
</dbReference>
<dbReference type="GO" id="GO:0043409">
    <property type="term" value="P:negative regulation of MAPK cascade"/>
    <property type="evidence" value="ECO:0007669"/>
    <property type="project" value="TreeGrafter"/>
</dbReference>
<organism evidence="7">
    <name type="scientific">Aplanochytrium stocchinoi</name>
    <dbReference type="NCBI Taxonomy" id="215587"/>
    <lineage>
        <taxon>Eukaryota</taxon>
        <taxon>Sar</taxon>
        <taxon>Stramenopiles</taxon>
        <taxon>Bigyra</taxon>
        <taxon>Labyrinthulomycetes</taxon>
        <taxon>Thraustochytrida</taxon>
        <taxon>Thraustochytriidae</taxon>
        <taxon>Aplanochytrium</taxon>
    </lineage>
</organism>
<keyword evidence="4" id="KW-0904">Protein phosphatase</keyword>
<feature type="domain" description="Tyrosine specific protein phosphatases" evidence="6">
    <location>
        <begin position="84"/>
        <end position="161"/>
    </location>
</feature>
<accession>A0A7S3LR72</accession>
<dbReference type="InterPro" id="IPR016130">
    <property type="entry name" value="Tyr_Pase_AS"/>
</dbReference>
<evidence type="ECO:0000256" key="4">
    <source>
        <dbReference type="ARBA" id="ARBA00022912"/>
    </source>
</evidence>
<dbReference type="SMART" id="SM00195">
    <property type="entry name" value="DSPc"/>
    <property type="match status" value="1"/>
</dbReference>
<sequence>MSALKREEPWKGHSDLQEIYPRVFLTNAFGARNLRKLEEKNITHILVAGLFLDKPFLNSKRIEIIYEQLDLCDNATERDRIKMREALPFAMKFIDNALESSSRSNVLIHCGAGRSRSGAVAVAYVLHSDSKKQTINENTRKNGDTKNAVQQAIDVVRKIRPIVEPNDAFIQALEDVFA</sequence>
<dbReference type="CDD" id="cd14498">
    <property type="entry name" value="DSP"/>
    <property type="match status" value="1"/>
</dbReference>
<reference evidence="7" key="1">
    <citation type="submission" date="2021-01" db="EMBL/GenBank/DDBJ databases">
        <authorList>
            <person name="Corre E."/>
            <person name="Pelletier E."/>
            <person name="Niang G."/>
            <person name="Scheremetjew M."/>
            <person name="Finn R."/>
            <person name="Kale V."/>
            <person name="Holt S."/>
            <person name="Cochrane G."/>
            <person name="Meng A."/>
            <person name="Brown T."/>
            <person name="Cohen L."/>
        </authorList>
    </citation>
    <scope>NUCLEOTIDE SEQUENCE</scope>
    <source>
        <strain evidence="7">GSBS06</strain>
    </source>
</reference>
<dbReference type="PROSITE" id="PS50054">
    <property type="entry name" value="TYR_PHOSPHATASE_DUAL"/>
    <property type="match status" value="1"/>
</dbReference>
<dbReference type="GO" id="GO:0004725">
    <property type="term" value="F:protein tyrosine phosphatase activity"/>
    <property type="evidence" value="ECO:0007669"/>
    <property type="project" value="UniProtKB-EC"/>
</dbReference>
<keyword evidence="3" id="KW-0378">Hydrolase</keyword>
<dbReference type="EC" id="3.1.3.48" evidence="2"/>
<dbReference type="AlphaFoldDB" id="A0A7S3LR72"/>
<gene>
    <name evidence="7" type="ORF">ASTO00021_LOCUS8738</name>
</gene>
<evidence type="ECO:0000256" key="1">
    <source>
        <dbReference type="ARBA" id="ARBA00008601"/>
    </source>
</evidence>
<dbReference type="InterPro" id="IPR029021">
    <property type="entry name" value="Prot-tyrosine_phosphatase-like"/>
</dbReference>
<evidence type="ECO:0000256" key="2">
    <source>
        <dbReference type="ARBA" id="ARBA00013064"/>
    </source>
</evidence>
<evidence type="ECO:0000259" key="5">
    <source>
        <dbReference type="PROSITE" id="PS50054"/>
    </source>
</evidence>
<dbReference type="InterPro" id="IPR000387">
    <property type="entry name" value="Tyr_Pase_dom"/>
</dbReference>
<dbReference type="PROSITE" id="PS50056">
    <property type="entry name" value="TYR_PHOSPHATASE_2"/>
    <property type="match status" value="1"/>
</dbReference>
<dbReference type="PANTHER" id="PTHR10159">
    <property type="entry name" value="DUAL SPECIFICITY PROTEIN PHOSPHATASE"/>
    <property type="match status" value="1"/>
</dbReference>
<evidence type="ECO:0000313" key="7">
    <source>
        <dbReference type="EMBL" id="CAE0438501.1"/>
    </source>
</evidence>
<feature type="domain" description="Tyrosine-protein phosphatase" evidence="5">
    <location>
        <begin position="14"/>
        <end position="178"/>
    </location>
</feature>
<dbReference type="Gene3D" id="3.90.190.10">
    <property type="entry name" value="Protein tyrosine phosphatase superfamily"/>
    <property type="match status" value="1"/>
</dbReference>
<dbReference type="InterPro" id="IPR020422">
    <property type="entry name" value="TYR_PHOSPHATASE_DUAL_dom"/>
</dbReference>
<dbReference type="SUPFAM" id="SSF52799">
    <property type="entry name" value="(Phosphotyrosine protein) phosphatases II"/>
    <property type="match status" value="1"/>
</dbReference>